<dbReference type="Proteomes" id="UP001148662">
    <property type="component" value="Unassembled WGS sequence"/>
</dbReference>
<comment type="caution">
    <text evidence="1">The sequence shown here is derived from an EMBL/GenBank/DDBJ whole genome shotgun (WGS) entry which is preliminary data.</text>
</comment>
<gene>
    <name evidence="1" type="ORF">NM688_g7567</name>
</gene>
<dbReference type="EMBL" id="JANHOG010001796">
    <property type="protein sequence ID" value="KAJ3531497.1"/>
    <property type="molecule type" value="Genomic_DNA"/>
</dbReference>
<keyword evidence="2" id="KW-1185">Reference proteome</keyword>
<proteinExistence type="predicted"/>
<organism evidence="1 2">
    <name type="scientific">Phlebia brevispora</name>
    <dbReference type="NCBI Taxonomy" id="194682"/>
    <lineage>
        <taxon>Eukaryota</taxon>
        <taxon>Fungi</taxon>
        <taxon>Dikarya</taxon>
        <taxon>Basidiomycota</taxon>
        <taxon>Agaricomycotina</taxon>
        <taxon>Agaricomycetes</taxon>
        <taxon>Polyporales</taxon>
        <taxon>Meruliaceae</taxon>
        <taxon>Phlebia</taxon>
    </lineage>
</organism>
<name>A0ACC1S3R8_9APHY</name>
<evidence type="ECO:0000313" key="2">
    <source>
        <dbReference type="Proteomes" id="UP001148662"/>
    </source>
</evidence>
<evidence type="ECO:0000313" key="1">
    <source>
        <dbReference type="EMBL" id="KAJ3531497.1"/>
    </source>
</evidence>
<protein>
    <submittedName>
        <fullName evidence="1">Uncharacterized protein</fullName>
    </submittedName>
</protein>
<accession>A0ACC1S3R8</accession>
<sequence length="408" mass="45692">MDNSLYTPQYIPHQEYTQKFTAVPHVIRDYSSHYRVEEYPYPSTLLQQHNEYAAAAYSSDYGIRDYVQPSDTYPPPPYEPPTDYLPVQIYPEVSEPAVQIHAPIPISAYSTLLPAIQDNNPTPQPAPGATAGHASSSQVPRITVIDATPEDVKPYNPVDYYANVPQTTFPTPCELLISTQTHTGSTSFPPQNVSADIPPEQQPSTPSTPFSPSPSGDFEHEPSTPVPEMPGQASPQSVKKPENQRKAYFRSVAGNVGFQLTDPDSISSHDKKRYYLECMEKYVRYLEERVSLAGVEPLPMKRVHLAHGGLDIRSIRTMFVYMQSKCRSRRQDVLTEERLYLELERQVLELEKSTEPRETEAPTLEAPPPPAPPVGVYADKRRHSIASGMIPMNGSWHTVTVHPVQAHV</sequence>
<reference evidence="1" key="1">
    <citation type="submission" date="2022-07" db="EMBL/GenBank/DDBJ databases">
        <title>Genome Sequence of Phlebia brevispora.</title>
        <authorList>
            <person name="Buettner E."/>
        </authorList>
    </citation>
    <scope>NUCLEOTIDE SEQUENCE</scope>
    <source>
        <strain evidence="1">MPL23</strain>
    </source>
</reference>